<dbReference type="PANTHER" id="PTHR46730">
    <property type="entry name" value="POLYCYSTIN-1"/>
    <property type="match status" value="1"/>
</dbReference>
<dbReference type="InterPro" id="IPR013783">
    <property type="entry name" value="Ig-like_fold"/>
</dbReference>
<comment type="subcellular location">
    <subcellularLocation>
        <location evidence="1">Membrane</location>
        <topology evidence="1">Multi-pass membrane protein</topology>
    </subcellularLocation>
</comment>
<dbReference type="CDD" id="cd00146">
    <property type="entry name" value="PKD"/>
    <property type="match status" value="2"/>
</dbReference>
<evidence type="ECO:0000256" key="5">
    <source>
        <dbReference type="ARBA" id="ARBA00023136"/>
    </source>
</evidence>
<evidence type="ECO:0000256" key="6">
    <source>
        <dbReference type="SAM" id="Phobius"/>
    </source>
</evidence>
<dbReference type="InterPro" id="IPR022409">
    <property type="entry name" value="PKD/Chitinase_dom"/>
</dbReference>
<evidence type="ECO:0000313" key="9">
    <source>
        <dbReference type="Proteomes" id="UP001596997"/>
    </source>
</evidence>
<keyword evidence="9" id="KW-1185">Reference proteome</keyword>
<reference evidence="9" key="1">
    <citation type="journal article" date="2019" name="Int. J. Syst. Evol. Microbiol.">
        <title>The Global Catalogue of Microorganisms (GCM) 10K type strain sequencing project: providing services to taxonomists for standard genome sequencing and annotation.</title>
        <authorList>
            <consortium name="The Broad Institute Genomics Platform"/>
            <consortium name="The Broad Institute Genome Sequencing Center for Infectious Disease"/>
            <person name="Wu L."/>
            <person name="Ma J."/>
        </authorList>
    </citation>
    <scope>NUCLEOTIDE SEQUENCE [LARGE SCALE GENOMIC DNA]</scope>
    <source>
        <strain evidence="9">CCUG 62114</strain>
    </source>
</reference>
<accession>A0ABW3HZB5</accession>
<dbReference type="Pfam" id="PF00801">
    <property type="entry name" value="PKD"/>
    <property type="match status" value="3"/>
</dbReference>
<dbReference type="Gene3D" id="2.60.40.10">
    <property type="entry name" value="Immunoglobulins"/>
    <property type="match status" value="3"/>
</dbReference>
<evidence type="ECO:0000313" key="8">
    <source>
        <dbReference type="EMBL" id="MFD0962909.1"/>
    </source>
</evidence>
<dbReference type="SMART" id="SM00089">
    <property type="entry name" value="PKD"/>
    <property type="match status" value="3"/>
</dbReference>
<keyword evidence="3" id="KW-0677">Repeat</keyword>
<feature type="domain" description="PKD" evidence="7">
    <location>
        <begin position="147"/>
        <end position="197"/>
    </location>
</feature>
<keyword evidence="4 6" id="KW-1133">Transmembrane helix</keyword>
<feature type="domain" description="PKD" evidence="7">
    <location>
        <begin position="63"/>
        <end position="114"/>
    </location>
</feature>
<dbReference type="PROSITE" id="PS51257">
    <property type="entry name" value="PROKAR_LIPOPROTEIN"/>
    <property type="match status" value="1"/>
</dbReference>
<dbReference type="RefSeq" id="WP_377713047.1">
    <property type="nucleotide sequence ID" value="NZ_JBHTJM010000002.1"/>
</dbReference>
<dbReference type="Proteomes" id="UP001596997">
    <property type="component" value="Unassembled WGS sequence"/>
</dbReference>
<dbReference type="SUPFAM" id="SSF49299">
    <property type="entry name" value="PKD domain"/>
    <property type="match status" value="3"/>
</dbReference>
<proteinExistence type="predicted"/>
<evidence type="ECO:0000256" key="4">
    <source>
        <dbReference type="ARBA" id="ARBA00022989"/>
    </source>
</evidence>
<protein>
    <submittedName>
        <fullName evidence="8">PKD domain-containing protein</fullName>
    </submittedName>
</protein>
<dbReference type="EMBL" id="JBHTJM010000002">
    <property type="protein sequence ID" value="MFD0962909.1"/>
    <property type="molecule type" value="Genomic_DNA"/>
</dbReference>
<dbReference type="PROSITE" id="PS50093">
    <property type="entry name" value="PKD"/>
    <property type="match status" value="3"/>
</dbReference>
<sequence length="456" mass="50693">MKNNIKTKLKFIVALMFVMIMILSCVEEVAVPVVTDFNAEIENNDYSVPVHVRITNITEGADTYNWSFPGGIPEVSSDRNPGTIIYSQPGNYTIRLEASNRDGSIDVKEKEISIYDAVQTSFTAEYIINNFPPMEVVLTNSTTGADSYQWLFEEGMPLSSTQQHPNNVVFNTPGDHIITLEVSNGIETFQSQQTVTVAPHLETNFSYNVNLEDNDFEAPVTLTMVNTCISATDYIWTFTGGTPSSSTEENPTVTYSTPGTYTINLEATNGKETQMISQTVTVLPNTNLRTFTDIEIGINTAHISNTKAAFFSTTMQRTYTNSEVDNSNGSEIDIAFYGLNQNFTYNKFVSPNQVQDYTFDAIPGANHTKFINSIETCNCSASMTVSEFDSMTDDTILDALTIEETIGGLQDFDNTIEPRIILFETPDERKGAIKIKDFVEDGQNSYVIVDIKVQKQ</sequence>
<name>A0ABW3HZB5_9FLAO</name>
<dbReference type="InterPro" id="IPR035986">
    <property type="entry name" value="PKD_dom_sf"/>
</dbReference>
<keyword evidence="5 6" id="KW-0472">Membrane</keyword>
<gene>
    <name evidence="8" type="ORF">ACFQ1O_02705</name>
</gene>
<evidence type="ECO:0000259" key="7">
    <source>
        <dbReference type="PROSITE" id="PS50093"/>
    </source>
</evidence>
<feature type="domain" description="PKD" evidence="7">
    <location>
        <begin position="234"/>
        <end position="282"/>
    </location>
</feature>
<dbReference type="PANTHER" id="PTHR46730:SF1">
    <property type="entry name" value="PLAT DOMAIN-CONTAINING PROTEIN"/>
    <property type="match status" value="1"/>
</dbReference>
<evidence type="ECO:0000256" key="2">
    <source>
        <dbReference type="ARBA" id="ARBA00022692"/>
    </source>
</evidence>
<comment type="caution">
    <text evidence="8">The sequence shown here is derived from an EMBL/GenBank/DDBJ whole genome shotgun (WGS) entry which is preliminary data.</text>
</comment>
<dbReference type="InterPro" id="IPR000601">
    <property type="entry name" value="PKD_dom"/>
</dbReference>
<organism evidence="8 9">
    <name type="scientific">Pseudofulvibacter geojedonensis</name>
    <dbReference type="NCBI Taxonomy" id="1123758"/>
    <lineage>
        <taxon>Bacteria</taxon>
        <taxon>Pseudomonadati</taxon>
        <taxon>Bacteroidota</taxon>
        <taxon>Flavobacteriia</taxon>
        <taxon>Flavobacteriales</taxon>
        <taxon>Flavobacteriaceae</taxon>
        <taxon>Pseudofulvibacter</taxon>
    </lineage>
</organism>
<feature type="transmembrane region" description="Helical" evidence="6">
    <location>
        <begin position="12"/>
        <end position="34"/>
    </location>
</feature>
<evidence type="ECO:0000256" key="3">
    <source>
        <dbReference type="ARBA" id="ARBA00022737"/>
    </source>
</evidence>
<evidence type="ECO:0000256" key="1">
    <source>
        <dbReference type="ARBA" id="ARBA00004141"/>
    </source>
</evidence>
<keyword evidence="2 6" id="KW-0812">Transmembrane</keyword>